<proteinExistence type="predicted"/>
<accession>A0AA86QQU9</accession>
<dbReference type="EMBL" id="CAXDID020000120">
    <property type="protein sequence ID" value="CAL6031693.1"/>
    <property type="molecule type" value="Genomic_DNA"/>
</dbReference>
<name>A0AA86QQU9_9EUKA</name>
<reference evidence="1" key="1">
    <citation type="submission" date="2023-06" db="EMBL/GenBank/DDBJ databases">
        <authorList>
            <person name="Kurt Z."/>
        </authorList>
    </citation>
    <scope>NUCLEOTIDE SEQUENCE</scope>
</reference>
<evidence type="ECO:0000313" key="2">
    <source>
        <dbReference type="EMBL" id="CAL6031693.1"/>
    </source>
</evidence>
<keyword evidence="3" id="KW-1185">Reference proteome</keyword>
<reference evidence="2 3" key="2">
    <citation type="submission" date="2024-07" db="EMBL/GenBank/DDBJ databases">
        <authorList>
            <person name="Akdeniz Z."/>
        </authorList>
    </citation>
    <scope>NUCLEOTIDE SEQUENCE [LARGE SCALE GENOMIC DNA]</scope>
</reference>
<dbReference type="AlphaFoldDB" id="A0AA86QQU9"/>
<sequence length="141" mass="16566">MFAFAKQLERSLKIVSARAEQTDLTTRCLAIVYLDRVWQVKIVCTSLKTQILLLATKQYIWIFGILLRLPSLYLAYPAVLQFQVLKQLTTRSSQLTTIFQQDQYISHKARLQMLKYNWVVSLLDLCPCFNQPRLLKLQQIR</sequence>
<organism evidence="1">
    <name type="scientific">Hexamita inflata</name>
    <dbReference type="NCBI Taxonomy" id="28002"/>
    <lineage>
        <taxon>Eukaryota</taxon>
        <taxon>Metamonada</taxon>
        <taxon>Diplomonadida</taxon>
        <taxon>Hexamitidae</taxon>
        <taxon>Hexamitinae</taxon>
        <taxon>Hexamita</taxon>
    </lineage>
</organism>
<dbReference type="Proteomes" id="UP001642409">
    <property type="component" value="Unassembled WGS sequence"/>
</dbReference>
<comment type="caution">
    <text evidence="1">The sequence shown here is derived from an EMBL/GenBank/DDBJ whole genome shotgun (WGS) entry which is preliminary data.</text>
</comment>
<evidence type="ECO:0000313" key="1">
    <source>
        <dbReference type="EMBL" id="CAI9962910.1"/>
    </source>
</evidence>
<protein>
    <submittedName>
        <fullName evidence="2">Hypothetical_protein</fullName>
    </submittedName>
</protein>
<evidence type="ECO:0000313" key="3">
    <source>
        <dbReference type="Proteomes" id="UP001642409"/>
    </source>
</evidence>
<dbReference type="EMBL" id="CATOUU010000960">
    <property type="protein sequence ID" value="CAI9962910.1"/>
    <property type="molecule type" value="Genomic_DNA"/>
</dbReference>
<gene>
    <name evidence="2" type="ORF">HINF_LOCUS34128</name>
    <name evidence="1" type="ORF">HINF_LOCUS50555</name>
</gene>